<evidence type="ECO:0000313" key="9">
    <source>
        <dbReference type="EMBL" id="GAA5164484.1"/>
    </source>
</evidence>
<evidence type="ECO:0000256" key="8">
    <source>
        <dbReference type="RuleBase" id="RU365092"/>
    </source>
</evidence>
<organism evidence="9 10">
    <name type="scientific">Pseudonocardia eucalypti</name>
    <dbReference type="NCBI Taxonomy" id="648755"/>
    <lineage>
        <taxon>Bacteria</taxon>
        <taxon>Bacillati</taxon>
        <taxon>Actinomycetota</taxon>
        <taxon>Actinomycetes</taxon>
        <taxon>Pseudonocardiales</taxon>
        <taxon>Pseudonocardiaceae</taxon>
        <taxon>Pseudonocardia</taxon>
    </lineage>
</organism>
<feature type="transmembrane region" description="Helical" evidence="8">
    <location>
        <begin position="530"/>
        <end position="547"/>
    </location>
</feature>
<dbReference type="PANTHER" id="PTHR30003">
    <property type="entry name" value="L-LACTATE PERMEASE"/>
    <property type="match status" value="1"/>
</dbReference>
<keyword evidence="4 8" id="KW-1003">Cell membrane</keyword>
<sequence>MFQQPIAPVGGQLGWSALLAALPLLLLFLLLGVFRVRAWLASLLALALAVVVAVAVYRMPLPTTLAGTLEGAAFGLFPAMWIVVNAIWIYQMSRDTGDFDRLRAAFSRVSADRRIQGVIIAFSFGALLEALAGFGAPVAICAVMLVALGLPPMRAAAVALIANTAPVAWGAVGLPIITLSQITGMPVELLSRETALLVPVLALFVPLILLVVLDGRRGLREVWPAGLVAGSTFAAAQYLVASYGPVQLVDIVASLVSAGAVLLLLHFWQAAAATAVRDPAGGSATLEPAGGALASDGAALLAPARIPAPPLSARGSVRAFAPYAIIIALFTLSVLPPVKAALASTTVMVRWPGLTEVRTAAGAPLALVNYKLDWLAGGGTILLIAGGLTAALLRIPAGVAVRAYRDTLLRLRGAAVTVMAVLALAYVMNLSGQTATLGMFLAGAGGFFAVLSPLLGWFGTAVTGSDTSSNSLFGALQVSAAQGTGMSPVLAAAANTAGGVLGKMISPQNLAIGAAAVGLAGREGELLRRVLAASAILVPALCLLVYLESLIR</sequence>
<feature type="transmembrane region" description="Helical" evidence="8">
    <location>
        <begin position="38"/>
        <end position="59"/>
    </location>
</feature>
<evidence type="ECO:0000256" key="5">
    <source>
        <dbReference type="ARBA" id="ARBA00022692"/>
    </source>
</evidence>
<comment type="function">
    <text evidence="8">Uptake of L-lactate across the membrane. Can also transport D-lactate and glycolate.</text>
</comment>
<keyword evidence="3 8" id="KW-0813">Transport</keyword>
<feature type="transmembrane region" description="Helical" evidence="8">
    <location>
        <begin position="222"/>
        <end position="240"/>
    </location>
</feature>
<keyword evidence="6 8" id="KW-1133">Transmembrane helix</keyword>
<keyword evidence="5 8" id="KW-0812">Transmembrane</keyword>
<dbReference type="RefSeq" id="WP_185062393.1">
    <property type="nucleotide sequence ID" value="NZ_BAABJP010000030.1"/>
</dbReference>
<feature type="transmembrane region" description="Helical" evidence="8">
    <location>
        <begin position="374"/>
        <end position="397"/>
    </location>
</feature>
<feature type="transmembrane region" description="Helical" evidence="8">
    <location>
        <begin position="157"/>
        <end position="182"/>
    </location>
</feature>
<dbReference type="Pfam" id="PF02652">
    <property type="entry name" value="Lactate_perm"/>
    <property type="match status" value="1"/>
</dbReference>
<evidence type="ECO:0000256" key="4">
    <source>
        <dbReference type="ARBA" id="ARBA00022475"/>
    </source>
</evidence>
<feature type="transmembrane region" description="Helical" evidence="8">
    <location>
        <begin position="409"/>
        <end position="428"/>
    </location>
</feature>
<evidence type="ECO:0000256" key="2">
    <source>
        <dbReference type="ARBA" id="ARBA00010100"/>
    </source>
</evidence>
<evidence type="ECO:0000256" key="3">
    <source>
        <dbReference type="ARBA" id="ARBA00022448"/>
    </source>
</evidence>
<protein>
    <recommendedName>
        <fullName evidence="8">L-lactate permease</fullName>
    </recommendedName>
</protein>
<name>A0ABP9QMZ5_9PSEU</name>
<feature type="transmembrane region" description="Helical" evidence="8">
    <location>
        <begin position="246"/>
        <end position="268"/>
    </location>
</feature>
<comment type="subcellular location">
    <subcellularLocation>
        <location evidence="1 8">Cell membrane</location>
        <topology evidence="1 8">Multi-pass membrane protein</topology>
    </subcellularLocation>
</comment>
<gene>
    <name evidence="9" type="ORF">GCM10023321_52980</name>
</gene>
<feature type="transmembrane region" description="Helical" evidence="8">
    <location>
        <begin position="194"/>
        <end position="213"/>
    </location>
</feature>
<evidence type="ECO:0000256" key="7">
    <source>
        <dbReference type="ARBA" id="ARBA00023136"/>
    </source>
</evidence>
<proteinExistence type="inferred from homology"/>
<evidence type="ECO:0000256" key="1">
    <source>
        <dbReference type="ARBA" id="ARBA00004651"/>
    </source>
</evidence>
<evidence type="ECO:0000313" key="10">
    <source>
        <dbReference type="Proteomes" id="UP001428817"/>
    </source>
</evidence>
<keyword evidence="7 8" id="KW-0472">Membrane</keyword>
<comment type="caution">
    <text evidence="9">The sequence shown here is derived from an EMBL/GenBank/DDBJ whole genome shotgun (WGS) entry which is preliminary data.</text>
</comment>
<feature type="transmembrane region" description="Helical" evidence="8">
    <location>
        <begin position="320"/>
        <end position="338"/>
    </location>
</feature>
<comment type="similarity">
    <text evidence="2 8">Belongs to the lactate permease family.</text>
</comment>
<dbReference type="EMBL" id="BAABJP010000030">
    <property type="protein sequence ID" value="GAA5164484.1"/>
    <property type="molecule type" value="Genomic_DNA"/>
</dbReference>
<dbReference type="InterPro" id="IPR003804">
    <property type="entry name" value="Lactate_perm"/>
</dbReference>
<feature type="transmembrane region" description="Helical" evidence="8">
    <location>
        <begin position="434"/>
        <end position="458"/>
    </location>
</feature>
<dbReference type="NCBIfam" id="TIGR00795">
    <property type="entry name" value="lctP"/>
    <property type="match status" value="1"/>
</dbReference>
<dbReference type="Proteomes" id="UP001428817">
    <property type="component" value="Unassembled WGS sequence"/>
</dbReference>
<feature type="transmembrane region" description="Helical" evidence="8">
    <location>
        <begin position="134"/>
        <end position="150"/>
    </location>
</feature>
<evidence type="ECO:0000256" key="6">
    <source>
        <dbReference type="ARBA" id="ARBA00022989"/>
    </source>
</evidence>
<feature type="transmembrane region" description="Helical" evidence="8">
    <location>
        <begin position="12"/>
        <end position="31"/>
    </location>
</feature>
<dbReference type="PANTHER" id="PTHR30003:SF0">
    <property type="entry name" value="GLYCOLATE PERMEASE GLCA-RELATED"/>
    <property type="match status" value="1"/>
</dbReference>
<accession>A0ABP9QMZ5</accession>
<feature type="transmembrane region" description="Helical" evidence="8">
    <location>
        <begin position="71"/>
        <end position="90"/>
    </location>
</feature>
<keyword evidence="10" id="KW-1185">Reference proteome</keyword>
<reference evidence="10" key="1">
    <citation type="journal article" date="2019" name="Int. J. Syst. Evol. Microbiol.">
        <title>The Global Catalogue of Microorganisms (GCM) 10K type strain sequencing project: providing services to taxonomists for standard genome sequencing and annotation.</title>
        <authorList>
            <consortium name="The Broad Institute Genomics Platform"/>
            <consortium name="The Broad Institute Genome Sequencing Center for Infectious Disease"/>
            <person name="Wu L."/>
            <person name="Ma J."/>
        </authorList>
    </citation>
    <scope>NUCLEOTIDE SEQUENCE [LARGE SCALE GENOMIC DNA]</scope>
    <source>
        <strain evidence="10">JCM 18303</strain>
    </source>
</reference>